<dbReference type="InterPro" id="IPR037171">
    <property type="entry name" value="NagB/RpiA_transferase-like"/>
</dbReference>
<dbReference type="Gene3D" id="3.40.50.1360">
    <property type="match status" value="1"/>
</dbReference>
<name>A0ABP0NT28_9DINO</name>
<evidence type="ECO:0000313" key="3">
    <source>
        <dbReference type="Proteomes" id="UP001642484"/>
    </source>
</evidence>
<dbReference type="InterPro" id="IPR039104">
    <property type="entry name" value="6PGL"/>
</dbReference>
<accession>A0ABP0NT28</accession>
<evidence type="ECO:0000313" key="2">
    <source>
        <dbReference type="EMBL" id="CAK9066751.1"/>
    </source>
</evidence>
<dbReference type="PANTHER" id="PTHR11054:SF0">
    <property type="entry name" value="6-PHOSPHOGLUCONOLACTONASE"/>
    <property type="match status" value="1"/>
</dbReference>
<reference evidence="2 3" key="1">
    <citation type="submission" date="2024-02" db="EMBL/GenBank/DDBJ databases">
        <authorList>
            <person name="Chen Y."/>
            <person name="Shah S."/>
            <person name="Dougan E. K."/>
            <person name="Thang M."/>
            <person name="Chan C."/>
        </authorList>
    </citation>
    <scope>NUCLEOTIDE SEQUENCE [LARGE SCALE GENOMIC DNA]</scope>
</reference>
<dbReference type="SUPFAM" id="SSF100950">
    <property type="entry name" value="NagB/RpiA/CoA transferase-like"/>
    <property type="match status" value="1"/>
</dbReference>
<comment type="caution">
    <text evidence="2">The sequence shown here is derived from an EMBL/GenBank/DDBJ whole genome shotgun (WGS) entry which is preliminary data.</text>
</comment>
<dbReference type="Pfam" id="PF01182">
    <property type="entry name" value="Glucosamine_iso"/>
    <property type="match status" value="1"/>
</dbReference>
<gene>
    <name evidence="2" type="ORF">CCMP2556_LOCUS32796</name>
</gene>
<proteinExistence type="predicted"/>
<keyword evidence="3" id="KW-1185">Reference proteome</keyword>
<dbReference type="Proteomes" id="UP001642484">
    <property type="component" value="Unassembled WGS sequence"/>
</dbReference>
<protein>
    <recommendedName>
        <fullName evidence="1">Glucosamine/galactosamine-6-phosphate isomerase domain-containing protein</fullName>
    </recommendedName>
</protein>
<sequence>MSKQLVAEVTAAANEAISKKGSFSLCIPAGSVVSALSALSPSAVDWSKVHVFFTGERLGVNKSYTAALDAFCRNCKIQNVFYPIMRPLFSVEKGLPEFAVKEAAAAYTCLLKNHPAIDNAGPMPSFDLLLLGVGDDGHCGSLHPKSDHIKATGDGTVTFGIHKAGKNQIAISMDVMCASKKVILACTGEKKKDAVRRALSGDFEAHDCPAALVKAASTTWYVDKASLADFTPK</sequence>
<dbReference type="EMBL" id="CAXAMN010022139">
    <property type="protein sequence ID" value="CAK9066751.1"/>
    <property type="molecule type" value="Genomic_DNA"/>
</dbReference>
<organism evidence="2 3">
    <name type="scientific">Durusdinium trenchii</name>
    <dbReference type="NCBI Taxonomy" id="1381693"/>
    <lineage>
        <taxon>Eukaryota</taxon>
        <taxon>Sar</taxon>
        <taxon>Alveolata</taxon>
        <taxon>Dinophyceae</taxon>
        <taxon>Suessiales</taxon>
        <taxon>Symbiodiniaceae</taxon>
        <taxon>Durusdinium</taxon>
    </lineage>
</organism>
<dbReference type="InterPro" id="IPR006148">
    <property type="entry name" value="Glc/Gal-6P_isomerase"/>
</dbReference>
<feature type="domain" description="Glucosamine/galactosamine-6-phosphate isomerase" evidence="1">
    <location>
        <begin position="2"/>
        <end position="220"/>
    </location>
</feature>
<evidence type="ECO:0000259" key="1">
    <source>
        <dbReference type="Pfam" id="PF01182"/>
    </source>
</evidence>
<dbReference type="PANTHER" id="PTHR11054">
    <property type="entry name" value="6-PHOSPHOGLUCONOLACTONASE"/>
    <property type="match status" value="1"/>
</dbReference>